<dbReference type="PROSITE" id="PS50972">
    <property type="entry name" value="PTERIN_BINDING"/>
    <property type="match status" value="1"/>
</dbReference>
<name>A0A1W1C709_9ZZZZ</name>
<dbReference type="GO" id="GO:0005829">
    <property type="term" value="C:cytosol"/>
    <property type="evidence" value="ECO:0007669"/>
    <property type="project" value="TreeGrafter"/>
</dbReference>
<dbReference type="NCBIfam" id="TIGR01496">
    <property type="entry name" value="DHPS"/>
    <property type="match status" value="1"/>
</dbReference>
<feature type="domain" description="Pterin-binding" evidence="9">
    <location>
        <begin position="119"/>
        <end position="374"/>
    </location>
</feature>
<keyword evidence="7" id="KW-0460">Magnesium</keyword>
<evidence type="ECO:0000256" key="8">
    <source>
        <dbReference type="ARBA" id="ARBA00022909"/>
    </source>
</evidence>
<comment type="catalytic activity">
    <reaction evidence="1">
        <text>(7,8-dihydropterin-6-yl)methyl diphosphate + 4-aminobenzoate = 7,8-dihydropteroate + diphosphate</text>
        <dbReference type="Rhea" id="RHEA:19949"/>
        <dbReference type="ChEBI" id="CHEBI:17836"/>
        <dbReference type="ChEBI" id="CHEBI:17839"/>
        <dbReference type="ChEBI" id="CHEBI:33019"/>
        <dbReference type="ChEBI" id="CHEBI:72950"/>
        <dbReference type="EC" id="2.5.1.15"/>
    </reaction>
</comment>
<dbReference type="PROSITE" id="PS00793">
    <property type="entry name" value="DHPS_2"/>
    <property type="match status" value="1"/>
</dbReference>
<evidence type="ECO:0000259" key="9">
    <source>
        <dbReference type="PROSITE" id="PS50972"/>
    </source>
</evidence>
<keyword evidence="8" id="KW-0289">Folate biosynthesis</keyword>
<gene>
    <name evidence="10" type="ORF">MNB_SV-14-1685</name>
</gene>
<sequence length="381" mass="42611">MYIYQLDNIKNKTQFLKTLKVHGGGVSIMAKKMELLYFYIKDLKTPAVNILKQDALSIGAELATPSGVIVCEKDKYDCLLVGTRKHIEILSKKELAQPFGLKKLALELQEFLKVKEHRVKIMGIINANDDSFFSGSRFMAGDAVEQIKEMIEQGADIIDIGAVSSRPNADEVSEEVELERIKPICDVIKAEKLYEQISFSVDSYTPVVIEYALQSGFNLVNDITGASDDEVIRLAVKYGAKLCIMHMQGTPQTMQNNPCYDDVMVEVSEFFKDRIAKCEALGMRREDIILDVGIGFGKTLEHNLILLRNMRHFKKFGCEVLVGASRKSMIDKIISTPTEERLAGTLAIHLKVVENGGASLVRCHDVKAHRQAFAVWDSLST</sequence>
<reference evidence="10" key="1">
    <citation type="submission" date="2016-10" db="EMBL/GenBank/DDBJ databases">
        <authorList>
            <person name="de Groot N.N."/>
        </authorList>
    </citation>
    <scope>NUCLEOTIDE SEQUENCE</scope>
</reference>
<dbReference type="InterPro" id="IPR000489">
    <property type="entry name" value="Pterin-binding_dom"/>
</dbReference>
<comment type="pathway">
    <text evidence="3">Cofactor biosynthesis; tetrahydrofolate biosynthesis; 7,8-dihydrofolate from 2-amino-4-hydroxy-6-hydroxymethyl-7,8-dihydropteridine diphosphate and 4-aminobenzoate: step 1/2.</text>
</comment>
<dbReference type="InterPro" id="IPR011005">
    <property type="entry name" value="Dihydropteroate_synth-like_sf"/>
</dbReference>
<dbReference type="GO" id="GO:0046654">
    <property type="term" value="P:tetrahydrofolate biosynthetic process"/>
    <property type="evidence" value="ECO:0007669"/>
    <property type="project" value="TreeGrafter"/>
</dbReference>
<protein>
    <recommendedName>
        <fullName evidence="4">dihydropteroate synthase</fullName>
        <ecNumber evidence="4">2.5.1.15</ecNumber>
    </recommendedName>
</protein>
<evidence type="ECO:0000256" key="5">
    <source>
        <dbReference type="ARBA" id="ARBA00022679"/>
    </source>
</evidence>
<keyword evidence="5 10" id="KW-0808">Transferase</keyword>
<dbReference type="GO" id="GO:0004156">
    <property type="term" value="F:dihydropteroate synthase activity"/>
    <property type="evidence" value="ECO:0007669"/>
    <property type="project" value="UniProtKB-EC"/>
</dbReference>
<dbReference type="EMBL" id="FPHN01000129">
    <property type="protein sequence ID" value="SFV61566.1"/>
    <property type="molecule type" value="Genomic_DNA"/>
</dbReference>
<dbReference type="PANTHER" id="PTHR20941:SF1">
    <property type="entry name" value="FOLIC ACID SYNTHESIS PROTEIN FOL1"/>
    <property type="match status" value="1"/>
</dbReference>
<evidence type="ECO:0000256" key="4">
    <source>
        <dbReference type="ARBA" id="ARBA00012458"/>
    </source>
</evidence>
<dbReference type="SUPFAM" id="SSF51717">
    <property type="entry name" value="Dihydropteroate synthetase-like"/>
    <property type="match status" value="1"/>
</dbReference>
<proteinExistence type="predicted"/>
<evidence type="ECO:0000256" key="1">
    <source>
        <dbReference type="ARBA" id="ARBA00000012"/>
    </source>
</evidence>
<dbReference type="PANTHER" id="PTHR20941">
    <property type="entry name" value="FOLATE SYNTHESIS PROTEINS"/>
    <property type="match status" value="1"/>
</dbReference>
<dbReference type="InterPro" id="IPR045031">
    <property type="entry name" value="DHP_synth-like"/>
</dbReference>
<dbReference type="AlphaFoldDB" id="A0A1W1C709"/>
<accession>A0A1W1C709</accession>
<dbReference type="CDD" id="cd00739">
    <property type="entry name" value="DHPS"/>
    <property type="match status" value="1"/>
</dbReference>
<evidence type="ECO:0000313" key="10">
    <source>
        <dbReference type="EMBL" id="SFV61566.1"/>
    </source>
</evidence>
<evidence type="ECO:0000256" key="2">
    <source>
        <dbReference type="ARBA" id="ARBA00001946"/>
    </source>
</evidence>
<evidence type="ECO:0000256" key="6">
    <source>
        <dbReference type="ARBA" id="ARBA00022723"/>
    </source>
</evidence>
<dbReference type="GO" id="GO:0046872">
    <property type="term" value="F:metal ion binding"/>
    <property type="evidence" value="ECO:0007669"/>
    <property type="project" value="UniProtKB-KW"/>
</dbReference>
<organism evidence="10">
    <name type="scientific">hydrothermal vent metagenome</name>
    <dbReference type="NCBI Taxonomy" id="652676"/>
    <lineage>
        <taxon>unclassified sequences</taxon>
        <taxon>metagenomes</taxon>
        <taxon>ecological metagenomes</taxon>
    </lineage>
</organism>
<dbReference type="GO" id="GO:0046656">
    <property type="term" value="P:folic acid biosynthetic process"/>
    <property type="evidence" value="ECO:0007669"/>
    <property type="project" value="UniProtKB-KW"/>
</dbReference>
<comment type="cofactor">
    <cofactor evidence="2">
        <name>Mg(2+)</name>
        <dbReference type="ChEBI" id="CHEBI:18420"/>
    </cofactor>
</comment>
<dbReference type="InterPro" id="IPR006390">
    <property type="entry name" value="DHP_synth_dom"/>
</dbReference>
<dbReference type="EC" id="2.5.1.15" evidence="4"/>
<evidence type="ECO:0000256" key="7">
    <source>
        <dbReference type="ARBA" id="ARBA00022842"/>
    </source>
</evidence>
<evidence type="ECO:0000256" key="3">
    <source>
        <dbReference type="ARBA" id="ARBA00004763"/>
    </source>
</evidence>
<keyword evidence="6" id="KW-0479">Metal-binding</keyword>
<dbReference type="Pfam" id="PF00809">
    <property type="entry name" value="Pterin_bind"/>
    <property type="match status" value="1"/>
</dbReference>
<dbReference type="Gene3D" id="3.20.20.20">
    <property type="entry name" value="Dihydropteroate synthase-like"/>
    <property type="match status" value="1"/>
</dbReference>